<evidence type="ECO:0000256" key="2">
    <source>
        <dbReference type="SAM" id="Phobius"/>
    </source>
</evidence>
<dbReference type="SUPFAM" id="SSF49562">
    <property type="entry name" value="C2 domain (Calcium/lipid-binding domain, CaLB)"/>
    <property type="match status" value="2"/>
</dbReference>
<dbReference type="SMART" id="SM00239">
    <property type="entry name" value="C2"/>
    <property type="match status" value="2"/>
</dbReference>
<name>A0A6P8I8W4_ACTTE</name>
<gene>
    <name evidence="5" type="primary">LOC116299924</name>
</gene>
<dbReference type="GO" id="GO:0048791">
    <property type="term" value="P:calcium ion-regulated exocytosis of neurotransmitter"/>
    <property type="evidence" value="ECO:0007669"/>
    <property type="project" value="TreeGrafter"/>
</dbReference>
<dbReference type="GO" id="GO:0030276">
    <property type="term" value="F:clathrin binding"/>
    <property type="evidence" value="ECO:0007669"/>
    <property type="project" value="TreeGrafter"/>
</dbReference>
<dbReference type="Proteomes" id="UP000515163">
    <property type="component" value="Unplaced"/>
</dbReference>
<feature type="region of interest" description="Disordered" evidence="1">
    <location>
        <begin position="155"/>
        <end position="207"/>
    </location>
</feature>
<dbReference type="InterPro" id="IPR035892">
    <property type="entry name" value="C2_domain_sf"/>
</dbReference>
<dbReference type="PROSITE" id="PS50004">
    <property type="entry name" value="C2"/>
    <property type="match status" value="2"/>
</dbReference>
<evidence type="ECO:0000259" key="3">
    <source>
        <dbReference type="PROSITE" id="PS50004"/>
    </source>
</evidence>
<dbReference type="GO" id="GO:0005886">
    <property type="term" value="C:plasma membrane"/>
    <property type="evidence" value="ECO:0007669"/>
    <property type="project" value="TreeGrafter"/>
</dbReference>
<dbReference type="GO" id="GO:0001786">
    <property type="term" value="F:phosphatidylserine binding"/>
    <property type="evidence" value="ECO:0007669"/>
    <property type="project" value="TreeGrafter"/>
</dbReference>
<dbReference type="KEGG" id="aten:116299924"/>
<reference evidence="5" key="1">
    <citation type="submission" date="2025-08" db="UniProtKB">
        <authorList>
            <consortium name="RefSeq"/>
        </authorList>
    </citation>
    <scope>IDENTIFICATION</scope>
    <source>
        <tissue evidence="5">Tentacle</tissue>
    </source>
</reference>
<dbReference type="PANTHER" id="PTHR10024">
    <property type="entry name" value="SYNAPTOTAGMIN"/>
    <property type="match status" value="1"/>
</dbReference>
<dbReference type="Gene3D" id="2.60.40.150">
    <property type="entry name" value="C2 domain"/>
    <property type="match status" value="2"/>
</dbReference>
<feature type="region of interest" description="Disordered" evidence="1">
    <location>
        <begin position="101"/>
        <end position="123"/>
    </location>
</feature>
<organism evidence="4 5">
    <name type="scientific">Actinia tenebrosa</name>
    <name type="common">Australian red waratah sea anemone</name>
    <dbReference type="NCBI Taxonomy" id="6105"/>
    <lineage>
        <taxon>Eukaryota</taxon>
        <taxon>Metazoa</taxon>
        <taxon>Cnidaria</taxon>
        <taxon>Anthozoa</taxon>
        <taxon>Hexacorallia</taxon>
        <taxon>Actiniaria</taxon>
        <taxon>Actiniidae</taxon>
        <taxon>Actinia</taxon>
    </lineage>
</organism>
<dbReference type="GO" id="GO:0070382">
    <property type="term" value="C:exocytic vesicle"/>
    <property type="evidence" value="ECO:0007669"/>
    <property type="project" value="TreeGrafter"/>
</dbReference>
<dbReference type="OrthoDB" id="67700at2759"/>
<evidence type="ECO:0000313" key="4">
    <source>
        <dbReference type="Proteomes" id="UP000515163"/>
    </source>
</evidence>
<dbReference type="InterPro" id="IPR000008">
    <property type="entry name" value="C2_dom"/>
</dbReference>
<dbReference type="GO" id="GO:0005509">
    <property type="term" value="F:calcium ion binding"/>
    <property type="evidence" value="ECO:0007669"/>
    <property type="project" value="TreeGrafter"/>
</dbReference>
<dbReference type="CDD" id="cd00276">
    <property type="entry name" value="C2B_Synaptotagmin"/>
    <property type="match status" value="1"/>
</dbReference>
<dbReference type="Pfam" id="PF00168">
    <property type="entry name" value="C2"/>
    <property type="match status" value="2"/>
</dbReference>
<dbReference type="PANTHER" id="PTHR10024:SF227">
    <property type="entry name" value="SYNAPTOTAGMIN 1"/>
    <property type="match status" value="1"/>
</dbReference>
<proteinExistence type="predicted"/>
<feature type="domain" description="C2" evidence="3">
    <location>
        <begin position="366"/>
        <end position="500"/>
    </location>
</feature>
<sequence length="508" mass="57983">MSMPLKFKDFDPRRSKQNTSYISRMIWQNTGVTCFIGLLVFPVVIGLAIGYLIVLGGVTGYRKINTRNKNNDKNKDGYQRIKVVLGEELVESSFPDTVSLNVQDGARDRSNSQPKKYYNHRLVNQNTDNGYVKTFRQQDGRESAEDTAHELNQEYRSADESDGSSLHASMEDNIDKTEDEEHETRRKEQRKTRSNRTYHSPKKLNTVELDKLLSPDSPEHGTLGKLRFALHYNALNNELQVNIIKASNLPIYDNREGVNPYVKISLLPQQFCWQRTKIIENNSNPVFNESFVISGFSKQRIDDYTLRFCVVNYHDQFKDNYADDVLGDIHFPLTALNTIDNKPTASITKWMNLQPVPVGRKLEPEELGEICVSLCYRPISGRFIVTLTKVRGLPKVALDRTDPYIKISLFCDGIRISKANTRVKRKTLNPIYNEKFNFNVTSDQISLTTVVLKVVNHYDVTHGGGGGLGQVILGYNSQGSGQEHWNAMVESPGRHVEKWHKVYKDNSI</sequence>
<dbReference type="GO" id="GO:0048488">
    <property type="term" value="P:synaptic vesicle endocytosis"/>
    <property type="evidence" value="ECO:0007669"/>
    <property type="project" value="TreeGrafter"/>
</dbReference>
<dbReference type="GO" id="GO:0098793">
    <property type="term" value="C:presynapse"/>
    <property type="evidence" value="ECO:0007669"/>
    <property type="project" value="GOC"/>
</dbReference>
<dbReference type="InParanoid" id="A0A6P8I8W4"/>
<accession>A0A6P8I8W4</accession>
<keyword evidence="2" id="KW-1133">Transmembrane helix</keyword>
<evidence type="ECO:0000313" key="5">
    <source>
        <dbReference type="RefSeq" id="XP_031564508.1"/>
    </source>
</evidence>
<keyword evidence="2" id="KW-0812">Transmembrane</keyword>
<dbReference type="GeneID" id="116299924"/>
<feature type="transmembrane region" description="Helical" evidence="2">
    <location>
        <begin position="35"/>
        <end position="61"/>
    </location>
</feature>
<dbReference type="AlphaFoldDB" id="A0A6P8I8W4"/>
<dbReference type="GO" id="GO:0000149">
    <property type="term" value="F:SNARE binding"/>
    <property type="evidence" value="ECO:0007669"/>
    <property type="project" value="TreeGrafter"/>
</dbReference>
<dbReference type="GO" id="GO:0005544">
    <property type="term" value="F:calcium-dependent phospholipid binding"/>
    <property type="evidence" value="ECO:0007669"/>
    <property type="project" value="TreeGrafter"/>
</dbReference>
<feature type="compositionally biased region" description="Basic residues" evidence="1">
    <location>
        <begin position="187"/>
        <end position="202"/>
    </location>
</feature>
<evidence type="ECO:0000256" key="1">
    <source>
        <dbReference type="SAM" id="MobiDB-lite"/>
    </source>
</evidence>
<keyword evidence="4" id="KW-1185">Reference proteome</keyword>
<protein>
    <submittedName>
        <fullName evidence="5">Synaptotagmin-1-like isoform X1</fullName>
    </submittedName>
</protein>
<feature type="domain" description="C2" evidence="3">
    <location>
        <begin position="222"/>
        <end position="351"/>
    </location>
</feature>
<keyword evidence="2" id="KW-0472">Membrane</keyword>
<dbReference type="RefSeq" id="XP_031564508.1">
    <property type="nucleotide sequence ID" value="XM_031708648.1"/>
</dbReference>